<feature type="domain" description="FAD-binding FR-type" evidence="1">
    <location>
        <begin position="4"/>
        <end position="113"/>
    </location>
</feature>
<proteinExistence type="predicted"/>
<dbReference type="InterPro" id="IPR050415">
    <property type="entry name" value="MRET"/>
</dbReference>
<accession>A0ABS3SQF9</accession>
<organism evidence="2 3">
    <name type="scientific">Gelidibacter pelagius</name>
    <dbReference type="NCBI Taxonomy" id="2819985"/>
    <lineage>
        <taxon>Bacteria</taxon>
        <taxon>Pseudomonadati</taxon>
        <taxon>Bacteroidota</taxon>
        <taxon>Flavobacteriia</taxon>
        <taxon>Flavobacteriales</taxon>
        <taxon>Flavobacteriaceae</taxon>
        <taxon>Gelidibacter</taxon>
    </lineage>
</organism>
<dbReference type="InterPro" id="IPR001433">
    <property type="entry name" value="OxRdtase_FAD/NAD-bd"/>
</dbReference>
<protein>
    <recommendedName>
        <fullName evidence="1">FAD-binding FR-type domain-containing protein</fullName>
    </recommendedName>
</protein>
<dbReference type="InterPro" id="IPR017927">
    <property type="entry name" value="FAD-bd_FR_type"/>
</dbReference>
<dbReference type="PANTHER" id="PTHR47354:SF5">
    <property type="entry name" value="PROTEIN RFBI"/>
    <property type="match status" value="1"/>
</dbReference>
<dbReference type="RefSeq" id="WP_208233075.1">
    <property type="nucleotide sequence ID" value="NZ_JAGEVG010000006.1"/>
</dbReference>
<evidence type="ECO:0000313" key="2">
    <source>
        <dbReference type="EMBL" id="MBO3097932.1"/>
    </source>
</evidence>
<dbReference type="PRINTS" id="PR00410">
    <property type="entry name" value="PHEHYDRXLASE"/>
</dbReference>
<dbReference type="InterPro" id="IPR039261">
    <property type="entry name" value="FNR_nucleotide-bd"/>
</dbReference>
<name>A0ABS3SQF9_9FLAO</name>
<evidence type="ECO:0000259" key="1">
    <source>
        <dbReference type="PROSITE" id="PS51384"/>
    </source>
</evidence>
<reference evidence="2 3" key="1">
    <citation type="submission" date="2021-03" db="EMBL/GenBank/DDBJ databases">
        <title>Gelidibacter sp. nov., isolated from costal sediment.</title>
        <authorList>
            <person name="Lun K.-Y."/>
        </authorList>
    </citation>
    <scope>NUCLEOTIDE SEQUENCE [LARGE SCALE GENOMIC DNA]</scope>
    <source>
        <strain evidence="2 3">DF109</strain>
    </source>
</reference>
<comment type="caution">
    <text evidence="2">The sequence shown here is derived from an EMBL/GenBank/DDBJ whole genome shotgun (WGS) entry which is preliminary data.</text>
</comment>
<dbReference type="PANTHER" id="PTHR47354">
    <property type="entry name" value="NADH OXIDOREDUCTASE HCR"/>
    <property type="match status" value="1"/>
</dbReference>
<keyword evidence="3" id="KW-1185">Reference proteome</keyword>
<evidence type="ECO:0000313" key="3">
    <source>
        <dbReference type="Proteomes" id="UP000681315"/>
    </source>
</evidence>
<dbReference type="Gene3D" id="2.40.30.10">
    <property type="entry name" value="Translation factors"/>
    <property type="match status" value="1"/>
</dbReference>
<dbReference type="Gene3D" id="3.40.50.80">
    <property type="entry name" value="Nucleotide-binding domain of ferredoxin-NADP reductase (FNR) module"/>
    <property type="match status" value="1"/>
</dbReference>
<dbReference type="SUPFAM" id="SSF52343">
    <property type="entry name" value="Ferredoxin reductase-like, C-terminal NADP-linked domain"/>
    <property type="match status" value="1"/>
</dbReference>
<dbReference type="PROSITE" id="PS51384">
    <property type="entry name" value="FAD_FR"/>
    <property type="match status" value="1"/>
</dbReference>
<gene>
    <name evidence="2" type="ORF">J4051_06610</name>
</gene>
<dbReference type="InterPro" id="IPR013112">
    <property type="entry name" value="FAD-bd_8"/>
</dbReference>
<dbReference type="SUPFAM" id="SSF63380">
    <property type="entry name" value="Riboflavin synthase domain-like"/>
    <property type="match status" value="1"/>
</dbReference>
<dbReference type="Pfam" id="PF08022">
    <property type="entry name" value="FAD_binding_8"/>
    <property type="match status" value="1"/>
</dbReference>
<dbReference type="Proteomes" id="UP000681315">
    <property type="component" value="Unassembled WGS sequence"/>
</dbReference>
<dbReference type="Pfam" id="PF00175">
    <property type="entry name" value="NAD_binding_1"/>
    <property type="match status" value="1"/>
</dbReference>
<dbReference type="EMBL" id="JAGEVG010000006">
    <property type="protein sequence ID" value="MBO3097932.1"/>
    <property type="molecule type" value="Genomic_DNA"/>
</dbReference>
<sequence>MDIIFPYKAKVLNVSTLNHNVILLQITKPWKFEFNIGQAVDLSIDKPGYELAVAPFTLANVPTDEHLEFVIKVYENANALTQGIAKLQPNDIVQLSYAWDSYSYKGSGTFIAAGTGITPFLPIFRNMSKNGIDVKQEHRLIYANKTKNDVLYYKKLKELFSTKLSVILSRSKSKNLPFGKIDKDYLLNLVQSTEQNFYICGPKQFEEDVKTHLITIGVKQDYIQTGYKF</sequence>
<dbReference type="InterPro" id="IPR017938">
    <property type="entry name" value="Riboflavin_synthase-like_b-brl"/>
</dbReference>